<dbReference type="Proteomes" id="UP000053237">
    <property type="component" value="Unassembled WGS sequence"/>
</dbReference>
<dbReference type="AlphaFoldDB" id="A0A024GGW0"/>
<dbReference type="InParanoid" id="A0A024GGW0"/>
<keyword evidence="3" id="KW-1185">Reference proteome</keyword>
<feature type="chain" id="PRO_5001532410" evidence="1">
    <location>
        <begin position="20"/>
        <end position="382"/>
    </location>
</feature>
<accession>A0A024GGW0</accession>
<evidence type="ECO:0000256" key="1">
    <source>
        <dbReference type="SAM" id="SignalP"/>
    </source>
</evidence>
<name>A0A024GGW0_9STRA</name>
<evidence type="ECO:0000313" key="2">
    <source>
        <dbReference type="EMBL" id="CCI46132.1"/>
    </source>
</evidence>
<proteinExistence type="predicted"/>
<comment type="caution">
    <text evidence="2">The sequence shown here is derived from an EMBL/GenBank/DDBJ whole genome shotgun (WGS) entry which is preliminary data.</text>
</comment>
<evidence type="ECO:0000313" key="3">
    <source>
        <dbReference type="Proteomes" id="UP000053237"/>
    </source>
</evidence>
<organism evidence="2 3">
    <name type="scientific">Albugo candida</name>
    <dbReference type="NCBI Taxonomy" id="65357"/>
    <lineage>
        <taxon>Eukaryota</taxon>
        <taxon>Sar</taxon>
        <taxon>Stramenopiles</taxon>
        <taxon>Oomycota</taxon>
        <taxon>Peronosporomycetes</taxon>
        <taxon>Albuginales</taxon>
        <taxon>Albuginaceae</taxon>
        <taxon>Albugo</taxon>
    </lineage>
</organism>
<sequence length="382" mass="43775">MRRILRFAYLNAFLTHTLSLDATPTTCRVLQAFIYERQNISSEEQQILEKDRFMTEFVLTHPKETLWNYFKLKSRRNFEYYGSLSLLKKLSHTVTNTLESIVSTSMDGISYALRAFQWILLTFHHPSIGISDVRVFFRDLRDNCVSLYHTMHHNATTDTLAGGFLLHIVRHPEQFTANSVLMVSGGFAVVNGLIAGAQMLFQELNSSTIRVLMSVLLFMHTVNDPTILIVPLLDRFTKADANVIDRKASEERVFRTLRPLDDCDIPPQHSHNLTTSDLCLTRPKNVRMILFGSTKRLHTMSQVERTSAYNHMHNLVCCYLKDFSFEIDVPELIDGFPTGRLVRKPVSMNKCDQKAEKLPVASHVSKSRQTVVVESSYLRVVS</sequence>
<dbReference type="EMBL" id="CAIX01000117">
    <property type="protein sequence ID" value="CCI46132.1"/>
    <property type="molecule type" value="Genomic_DNA"/>
</dbReference>
<keyword evidence="1" id="KW-0732">Signal</keyword>
<reference evidence="2 3" key="1">
    <citation type="submission" date="2012-05" db="EMBL/GenBank/DDBJ databases">
        <title>Recombination and specialization in a pathogen metapopulation.</title>
        <authorList>
            <person name="Gardiner A."/>
            <person name="Kemen E."/>
            <person name="Schultz-Larsen T."/>
            <person name="MacLean D."/>
            <person name="Van Oosterhout C."/>
            <person name="Jones J.D.G."/>
        </authorList>
    </citation>
    <scope>NUCLEOTIDE SEQUENCE [LARGE SCALE GENOMIC DNA]</scope>
    <source>
        <strain evidence="2 3">Ac Nc2</strain>
    </source>
</reference>
<protein>
    <submittedName>
        <fullName evidence="2">Uncharacterized protein</fullName>
    </submittedName>
</protein>
<dbReference type="OrthoDB" id="2500664at2759"/>
<gene>
    <name evidence="2" type="ORF">BN9_070610</name>
</gene>
<feature type="signal peptide" evidence="1">
    <location>
        <begin position="1"/>
        <end position="19"/>
    </location>
</feature>